<reference evidence="2 3" key="2">
    <citation type="submission" date="2024-07" db="EMBL/GenBank/DDBJ databases">
        <authorList>
            <person name="Akdeniz Z."/>
        </authorList>
    </citation>
    <scope>NUCLEOTIDE SEQUENCE [LARGE SCALE GENOMIC DNA]</scope>
</reference>
<reference evidence="1" key="1">
    <citation type="submission" date="2023-06" db="EMBL/GenBank/DDBJ databases">
        <authorList>
            <person name="Kurt Z."/>
        </authorList>
    </citation>
    <scope>NUCLEOTIDE SEQUENCE</scope>
</reference>
<dbReference type="AlphaFoldDB" id="A0AA86PW98"/>
<evidence type="ECO:0000313" key="3">
    <source>
        <dbReference type="Proteomes" id="UP001642409"/>
    </source>
</evidence>
<proteinExistence type="predicted"/>
<accession>A0AA86PW98</accession>
<dbReference type="Proteomes" id="UP001642409">
    <property type="component" value="Unassembled WGS sequence"/>
</dbReference>
<name>A0AA86PW98_9EUKA</name>
<comment type="caution">
    <text evidence="1">The sequence shown here is derived from an EMBL/GenBank/DDBJ whole genome shotgun (WGS) entry which is preliminary data.</text>
</comment>
<dbReference type="EMBL" id="CATOUU010000776">
    <property type="protein sequence ID" value="CAI9947550.1"/>
    <property type="molecule type" value="Genomic_DNA"/>
</dbReference>
<evidence type="ECO:0000313" key="2">
    <source>
        <dbReference type="EMBL" id="CAL6040534.1"/>
    </source>
</evidence>
<gene>
    <name evidence="1" type="ORF">HINF_LOCUS35195</name>
    <name evidence="2" type="ORF">HINF_LOCUS38384</name>
</gene>
<organism evidence="1">
    <name type="scientific">Hexamita inflata</name>
    <dbReference type="NCBI Taxonomy" id="28002"/>
    <lineage>
        <taxon>Eukaryota</taxon>
        <taxon>Metamonada</taxon>
        <taxon>Diplomonadida</taxon>
        <taxon>Hexamitidae</taxon>
        <taxon>Hexamitinae</taxon>
        <taxon>Hexamita</taxon>
    </lineage>
</organism>
<protein>
    <submittedName>
        <fullName evidence="2">Hypothetical_protein</fullName>
    </submittedName>
</protein>
<sequence length="169" mass="19509">MLFQAAELYFCNIFAQLCMKPVRIFNSSALSSVLLGSKQFLQSASVVLDFHKFNQHSNYLIQIIQKYLILQLVDKILFYCSLCSDILVSFVLQVHLIDLVRISKSSIKLSSINTYLRLINYLSGDIEIREFDLKSRYFNYFIYASLKTLEILHLFIVNDTRLAGGADNE</sequence>
<dbReference type="EMBL" id="CAXDID020000145">
    <property type="protein sequence ID" value="CAL6040534.1"/>
    <property type="molecule type" value="Genomic_DNA"/>
</dbReference>
<keyword evidence="3" id="KW-1185">Reference proteome</keyword>
<evidence type="ECO:0000313" key="1">
    <source>
        <dbReference type="EMBL" id="CAI9947550.1"/>
    </source>
</evidence>